<keyword evidence="2" id="KW-1185">Reference proteome</keyword>
<proteinExistence type="predicted"/>
<dbReference type="AlphaFoldDB" id="A0AAV4DF35"/>
<organism evidence="1 2">
    <name type="scientific">Plakobranchus ocellatus</name>
    <dbReference type="NCBI Taxonomy" id="259542"/>
    <lineage>
        <taxon>Eukaryota</taxon>
        <taxon>Metazoa</taxon>
        <taxon>Spiralia</taxon>
        <taxon>Lophotrochozoa</taxon>
        <taxon>Mollusca</taxon>
        <taxon>Gastropoda</taxon>
        <taxon>Heterobranchia</taxon>
        <taxon>Euthyneura</taxon>
        <taxon>Panpulmonata</taxon>
        <taxon>Sacoglossa</taxon>
        <taxon>Placobranchoidea</taxon>
        <taxon>Plakobranchidae</taxon>
        <taxon>Plakobranchus</taxon>
    </lineage>
</organism>
<comment type="caution">
    <text evidence="1">The sequence shown here is derived from an EMBL/GenBank/DDBJ whole genome shotgun (WGS) entry which is preliminary data.</text>
</comment>
<dbReference type="Proteomes" id="UP000735302">
    <property type="component" value="Unassembled WGS sequence"/>
</dbReference>
<name>A0AAV4DF35_9GAST</name>
<accession>A0AAV4DF35</accession>
<evidence type="ECO:0000313" key="1">
    <source>
        <dbReference type="EMBL" id="GFO42814.1"/>
    </source>
</evidence>
<gene>
    <name evidence="1" type="ORF">PoB_006931900</name>
</gene>
<dbReference type="EMBL" id="BLXT01007821">
    <property type="protein sequence ID" value="GFO42814.1"/>
    <property type="molecule type" value="Genomic_DNA"/>
</dbReference>
<reference evidence="1 2" key="1">
    <citation type="journal article" date="2021" name="Elife">
        <title>Chloroplast acquisition without the gene transfer in kleptoplastic sea slugs, Plakobranchus ocellatus.</title>
        <authorList>
            <person name="Maeda T."/>
            <person name="Takahashi S."/>
            <person name="Yoshida T."/>
            <person name="Shimamura S."/>
            <person name="Takaki Y."/>
            <person name="Nagai Y."/>
            <person name="Toyoda A."/>
            <person name="Suzuki Y."/>
            <person name="Arimoto A."/>
            <person name="Ishii H."/>
            <person name="Satoh N."/>
            <person name="Nishiyama T."/>
            <person name="Hasebe M."/>
            <person name="Maruyama T."/>
            <person name="Minagawa J."/>
            <person name="Obokata J."/>
            <person name="Shigenobu S."/>
        </authorList>
    </citation>
    <scope>NUCLEOTIDE SEQUENCE [LARGE SCALE GENOMIC DNA]</scope>
</reference>
<sequence>MDGPNVNGKVFKDFSANLDKQNSHQLVKTGFCGFHVIHNKFKNGVQNLDCDISVLLRSVYFPIQEFPARRADFYSITKRKSLPLQFSGHRWLENLAAAERFLSIGPQIKNYIHACKSGKASEPLCQSNRLIHDFISDNLILAKLQCFIYVANEQVPKRESQNFVMSFTAF</sequence>
<evidence type="ECO:0000313" key="2">
    <source>
        <dbReference type="Proteomes" id="UP000735302"/>
    </source>
</evidence>
<protein>
    <submittedName>
        <fullName evidence="1">Peptidase m20 domain-containing protein 2</fullName>
    </submittedName>
</protein>